<evidence type="ECO:0000313" key="2">
    <source>
        <dbReference type="Proteomes" id="UP000190541"/>
    </source>
</evidence>
<organism evidence="1 2">
    <name type="scientific">Parapedobacter luteus</name>
    <dbReference type="NCBI Taxonomy" id="623280"/>
    <lineage>
        <taxon>Bacteria</taxon>
        <taxon>Pseudomonadati</taxon>
        <taxon>Bacteroidota</taxon>
        <taxon>Sphingobacteriia</taxon>
        <taxon>Sphingobacteriales</taxon>
        <taxon>Sphingobacteriaceae</taxon>
        <taxon>Parapedobacter</taxon>
    </lineage>
</organism>
<dbReference type="RefSeq" id="WP_079717833.1">
    <property type="nucleotide sequence ID" value="NZ_FUYS01000008.1"/>
</dbReference>
<protein>
    <submittedName>
        <fullName evidence="1">Uncharacterized protein</fullName>
    </submittedName>
</protein>
<dbReference type="Gene3D" id="3.40.50.300">
    <property type="entry name" value="P-loop containing nucleotide triphosphate hydrolases"/>
    <property type="match status" value="1"/>
</dbReference>
<sequence length="838" mass="97095">MKAYLRAYFDQLKTLVLNKSQITQLLPGDCYRLALDIKAVTNKSVSETTIKRIFGFASSIHRPSAYTLNALAEYCGFSGWDDFYTNMEQCQLRLSPCKTWDEVSRNATKISLFNIESNKHKCGIPYRQTIDREHVDMFMQRFQQSEATAGIFSGPAGYGKTVSISRWLERKITQKPDSQEHDSYLFVSSLSLLHSTIFGFHCNKWLANLLGFDTTDLLESFMENYQDGAPGNFYLIIDELHSDLVTDKQFSNTIDQLSDMAQHFARFTWFRVILVMRTSTLFKYRNLFQDTIANLQWFSILSGTPAGESADMGAFSNAELHQLIRNINGRDKPLRPLNLRHKNLFHVPLFFQYYYELNGENADPREATVFDEYLVVARYLKKKVFNGVNSLGKQSLLDELAALVDAHDSILHVNKRQVYAVIKQHQAAYQDLLSIGVLQEINSKHEVRQQVTIRFQSERIATYFMALQWFHSYNDTGQLLDALDRSASSNKVKVDQLKWLLLFYIESGDLDLVNQIENIQFLNDDRFEIIAFICDGIHKLSFAPNQLIRDQINLELCNSAFVEYALSFTCFQPEYEPNVSKLLDFNLSETHEIILRSKLAFIAILKWEEDAFMMQFEQLAVKPPEAFASFVINPFVVLSYLYQYFKGEHVDKETIHELEMLYRRLSKSDGLISNQLFDLLVYTLAKVSRKIKFAHGYIDVLSRRLNEEAPRNAAELNFTKLIYALFLTECGEVETASAYASRLSTNYPNNFAYLVIYNIFLIQWKKLRREEDYHKLGRQTASICEVRGFRLLESYCWMLILDENPKDELPHLDPNLGLQSPIFDYTAGLSRCQQRRMG</sequence>
<accession>A0A1T5E6M5</accession>
<gene>
    <name evidence="1" type="ORF">SAMN05660226_03191</name>
</gene>
<name>A0A1T5E6M5_9SPHI</name>
<reference evidence="1 2" key="1">
    <citation type="submission" date="2017-02" db="EMBL/GenBank/DDBJ databases">
        <authorList>
            <person name="Peterson S.W."/>
        </authorList>
    </citation>
    <scope>NUCLEOTIDE SEQUENCE [LARGE SCALE GENOMIC DNA]</scope>
    <source>
        <strain evidence="1 2">DSM 22899</strain>
    </source>
</reference>
<dbReference type="Proteomes" id="UP000190541">
    <property type="component" value="Unassembled WGS sequence"/>
</dbReference>
<dbReference type="AlphaFoldDB" id="A0A1T5E6M5"/>
<dbReference type="OrthoDB" id="956377at2"/>
<dbReference type="InterPro" id="IPR027417">
    <property type="entry name" value="P-loop_NTPase"/>
</dbReference>
<keyword evidence="2" id="KW-1185">Reference proteome</keyword>
<dbReference type="EMBL" id="FUYS01000008">
    <property type="protein sequence ID" value="SKB79460.1"/>
    <property type="molecule type" value="Genomic_DNA"/>
</dbReference>
<proteinExistence type="predicted"/>
<evidence type="ECO:0000313" key="1">
    <source>
        <dbReference type="EMBL" id="SKB79460.1"/>
    </source>
</evidence>